<keyword evidence="3" id="KW-0732">Signal</keyword>
<feature type="compositionally biased region" description="Pro residues" evidence="1">
    <location>
        <begin position="778"/>
        <end position="788"/>
    </location>
</feature>
<evidence type="ECO:0000256" key="1">
    <source>
        <dbReference type="SAM" id="MobiDB-lite"/>
    </source>
</evidence>
<evidence type="ECO:0000256" key="2">
    <source>
        <dbReference type="SAM" id="Phobius"/>
    </source>
</evidence>
<keyword evidence="2" id="KW-1133">Transmembrane helix</keyword>
<evidence type="ECO:0000313" key="5">
    <source>
        <dbReference type="EMBL" id="GJJ07334.1"/>
    </source>
</evidence>
<dbReference type="GO" id="GO:0055085">
    <property type="term" value="P:transmembrane transport"/>
    <property type="evidence" value="ECO:0007669"/>
    <property type="project" value="TreeGrafter"/>
</dbReference>
<dbReference type="GO" id="GO:0016020">
    <property type="term" value="C:membrane"/>
    <property type="evidence" value="ECO:0007669"/>
    <property type="project" value="TreeGrafter"/>
</dbReference>
<name>A0AAV4ZYG1_9AGAM</name>
<feature type="region of interest" description="Disordered" evidence="1">
    <location>
        <begin position="734"/>
        <end position="757"/>
    </location>
</feature>
<feature type="transmembrane region" description="Helical" evidence="2">
    <location>
        <begin position="635"/>
        <end position="656"/>
    </location>
</feature>
<accession>A0AAV4ZYG1</accession>
<feature type="transmembrane region" description="Helical" evidence="2">
    <location>
        <begin position="495"/>
        <end position="519"/>
    </location>
</feature>
<feature type="transmembrane region" description="Helical" evidence="2">
    <location>
        <begin position="464"/>
        <end position="483"/>
    </location>
</feature>
<feature type="region of interest" description="Disordered" evidence="1">
    <location>
        <begin position="778"/>
        <end position="850"/>
    </location>
</feature>
<feature type="region of interest" description="Disordered" evidence="1">
    <location>
        <begin position="917"/>
        <end position="960"/>
    </location>
</feature>
<dbReference type="PANTHER" id="PTHR31145">
    <property type="entry name" value="INTEGRAL MEMBRANE PROTEIN (AFU_ORTHOLOGUE AFUA_7G01610)"/>
    <property type="match status" value="1"/>
</dbReference>
<dbReference type="AlphaFoldDB" id="A0AAV4ZYG1"/>
<dbReference type="PANTHER" id="PTHR31145:SF6">
    <property type="entry name" value="INTEGRAL MEMBRANE PROTEIN (AFU_ORTHOLOGUE AFUA_7G01610)"/>
    <property type="match status" value="1"/>
</dbReference>
<keyword evidence="2" id="KW-0812">Transmembrane</keyword>
<feature type="transmembrane region" description="Helical" evidence="2">
    <location>
        <begin position="601"/>
        <end position="623"/>
    </location>
</feature>
<feature type="transmembrane region" description="Helical" evidence="2">
    <location>
        <begin position="576"/>
        <end position="595"/>
    </location>
</feature>
<dbReference type="InterPro" id="IPR010308">
    <property type="entry name" value="TRP_C"/>
</dbReference>
<feature type="transmembrane region" description="Helical" evidence="2">
    <location>
        <begin position="362"/>
        <end position="386"/>
    </location>
</feature>
<evidence type="ECO:0000259" key="4">
    <source>
        <dbReference type="Pfam" id="PF06011"/>
    </source>
</evidence>
<dbReference type="Pfam" id="PF06011">
    <property type="entry name" value="TRP"/>
    <property type="match status" value="1"/>
</dbReference>
<feature type="transmembrane region" description="Helical" evidence="2">
    <location>
        <begin position="173"/>
        <end position="196"/>
    </location>
</feature>
<feature type="domain" description="TRP C-terminal" evidence="4">
    <location>
        <begin position="217"/>
        <end position="660"/>
    </location>
</feature>
<protein>
    <recommendedName>
        <fullName evidence="4">TRP C-terminal domain-containing protein</fullName>
    </recommendedName>
</protein>
<keyword evidence="6" id="KW-1185">Reference proteome</keyword>
<proteinExistence type="predicted"/>
<dbReference type="InterPro" id="IPR040241">
    <property type="entry name" value="TRP_Flc/Pkd2-like"/>
</dbReference>
<dbReference type="EMBL" id="BPWL01000002">
    <property type="protein sequence ID" value="GJJ07334.1"/>
    <property type="molecule type" value="Genomic_DNA"/>
</dbReference>
<keyword evidence="2" id="KW-0472">Membrane</keyword>
<feature type="compositionally biased region" description="Low complexity" evidence="1">
    <location>
        <begin position="816"/>
        <end position="830"/>
    </location>
</feature>
<comment type="caution">
    <text evidence="5">The sequence shown here is derived from an EMBL/GenBank/DDBJ whole genome shotgun (WGS) entry which is preliminary data.</text>
</comment>
<feature type="chain" id="PRO_5043921301" description="TRP C-terminal domain-containing protein" evidence="3">
    <location>
        <begin position="21"/>
        <end position="960"/>
    </location>
</feature>
<gene>
    <name evidence="5" type="ORF">Clacol_001535</name>
</gene>
<dbReference type="Proteomes" id="UP001050691">
    <property type="component" value="Unassembled WGS sequence"/>
</dbReference>
<evidence type="ECO:0000256" key="3">
    <source>
        <dbReference type="SAM" id="SignalP"/>
    </source>
</evidence>
<evidence type="ECO:0000313" key="6">
    <source>
        <dbReference type="Proteomes" id="UP001050691"/>
    </source>
</evidence>
<feature type="transmembrane region" description="Helical" evidence="2">
    <location>
        <begin position="545"/>
        <end position="564"/>
    </location>
</feature>
<organism evidence="5 6">
    <name type="scientific">Clathrus columnatus</name>
    <dbReference type="NCBI Taxonomy" id="1419009"/>
    <lineage>
        <taxon>Eukaryota</taxon>
        <taxon>Fungi</taxon>
        <taxon>Dikarya</taxon>
        <taxon>Basidiomycota</taxon>
        <taxon>Agaricomycotina</taxon>
        <taxon>Agaricomycetes</taxon>
        <taxon>Phallomycetidae</taxon>
        <taxon>Phallales</taxon>
        <taxon>Clathraceae</taxon>
        <taxon>Clathrus</taxon>
    </lineage>
</organism>
<feature type="signal peptide" evidence="3">
    <location>
        <begin position="1"/>
        <end position="20"/>
    </location>
</feature>
<reference evidence="5" key="1">
    <citation type="submission" date="2021-10" db="EMBL/GenBank/DDBJ databases">
        <title>De novo Genome Assembly of Clathrus columnatus (Basidiomycota, Fungi) Using Illumina and Nanopore Sequence Data.</title>
        <authorList>
            <person name="Ogiso-Tanaka E."/>
            <person name="Itagaki H."/>
            <person name="Hosoya T."/>
            <person name="Hosaka K."/>
        </authorList>
    </citation>
    <scope>NUCLEOTIDE SEQUENCE</scope>
    <source>
        <strain evidence="5">MO-923</strain>
    </source>
</reference>
<sequence length="960" mass="104373">MFPLHAACIAATLVIPGALAQIASLSFQDCSSSSSSTSPFAPKISISTGLFIVGLFNQQAPILATVFAPTQVLTFILNRGSNSQFALCQSLRPPSPLPSIDDDAPQGFCPIQPGPVAFSVSTSLDRSYELMTLDTQIRVLDTSTPAQELACVNVLATPLSSRFDRSVYGQAVIVFWTSVGLAIGYFIIVGAGRIAAAWKRGRQRSHVGLWSQVQRFGLVLASAISGERFASSPALIRFSTPSMRDIIFHTQWCTLLGMVAVQWSPFAYPFFAQTAWSSLLYNITLTQGSFASSKHWNPLHTDQFAPPSNFEDQIKDPNSPLFLDTAVANTLFTLPSDIPKTGIPVLAATVGIRAQDVFNNAAALFLLILAGAIVLSIFIFIIDWFFGSVAHVTERTIQGTNWLSHKEVNVTPEPLKDDDVGSGSLRFQSRILSRGVRDQPMRKGWLSYRLGQSSFHGSVLHGNLVRVLILFHLPITVFSCYQFSSGKSHSSLASVILAAICFSIFSVSIPVILVFKIFATPTNKLYDETRTLLALGPLYNQYSHGSQLFACLFFASNIAYGVTIGCGQRSGTAQSIIILVIEVAAALTTSIWLPWGRGATMGGISFLLCVSRIITAVLLVILSPAVSVGNPAAGWISYAILVLQGIVYLGFGLMLISKALEGIIRLFWRVSFDRNKHGIDTGLIGTIGLATKRNSKQTIRLQEALHRPRASQAGSDLTAQRLLAPNIHTIGSRTTVSGPPSVLRPEHLNQPYREDSDDETGYILGAWRYDDDFFTEPLTPPAAAPAPTPSHSSTGFSRVAGGRANMDSPFTMAPGTSTTFENTTSRTVPSSPLPPGAMPPVQFHTRRKSQSAIIEDATFSQPITTAVASPAEALSQDELVRRNDDIKQVPRRKNWLQRALFSDNTGRDRRRLRHELLLDEQDPLEGSSGSPGTFVVIRERKPSPLSQAQLPEGHETRDEL</sequence>